<evidence type="ECO:0000256" key="8">
    <source>
        <dbReference type="SAM" id="MobiDB-lite"/>
    </source>
</evidence>
<reference evidence="11 12" key="1">
    <citation type="submission" date="2018-07" db="EMBL/GenBank/DDBJ databases">
        <title>Genome sequence of Nitratireductor thuwali#1536.</title>
        <authorList>
            <person name="Michoud G."/>
            <person name="Merlino G."/>
            <person name="Sefrji F.O."/>
            <person name="Daffonchio D."/>
        </authorList>
    </citation>
    <scope>NUCLEOTIDE SEQUENCE [LARGE SCALE GENOMIC DNA]</scope>
    <source>
        <strain evidence="12">Nit1536</strain>
    </source>
</reference>
<proteinExistence type="inferred from homology"/>
<name>A0ABY5MFL4_9HYPH</name>
<feature type="domain" description="OmpA-like" evidence="10">
    <location>
        <begin position="325"/>
        <end position="443"/>
    </location>
</feature>
<organism evidence="11 12">
    <name type="scientific">Nitratireductor thuwali</name>
    <dbReference type="NCBI Taxonomy" id="2267699"/>
    <lineage>
        <taxon>Bacteria</taxon>
        <taxon>Pseudomonadati</taxon>
        <taxon>Pseudomonadota</taxon>
        <taxon>Alphaproteobacteria</taxon>
        <taxon>Hyphomicrobiales</taxon>
        <taxon>Phyllobacteriaceae</taxon>
        <taxon>Nitratireductor</taxon>
    </lineage>
</organism>
<keyword evidence="3" id="KW-1003">Cell membrane</keyword>
<dbReference type="NCBIfam" id="NF004651">
    <property type="entry name" value="PRK05996.1"/>
    <property type="match status" value="1"/>
</dbReference>
<evidence type="ECO:0000256" key="9">
    <source>
        <dbReference type="SAM" id="Phobius"/>
    </source>
</evidence>
<evidence type="ECO:0000256" key="1">
    <source>
        <dbReference type="ARBA" id="ARBA00004162"/>
    </source>
</evidence>
<feature type="region of interest" description="Disordered" evidence="8">
    <location>
        <begin position="160"/>
        <end position="184"/>
    </location>
</feature>
<dbReference type="Proteomes" id="UP001342418">
    <property type="component" value="Chromosome"/>
</dbReference>
<feature type="region of interest" description="Disordered" evidence="8">
    <location>
        <begin position="272"/>
        <end position="297"/>
    </location>
</feature>
<feature type="compositionally biased region" description="Basic and acidic residues" evidence="8">
    <location>
        <begin position="288"/>
        <end position="297"/>
    </location>
</feature>
<gene>
    <name evidence="11" type="primary">lafU</name>
    <name evidence="11" type="ORF">NTH_01267</name>
</gene>
<evidence type="ECO:0000259" key="10">
    <source>
        <dbReference type="PROSITE" id="PS51123"/>
    </source>
</evidence>
<evidence type="ECO:0000256" key="7">
    <source>
        <dbReference type="PROSITE-ProRule" id="PRU00473"/>
    </source>
</evidence>
<dbReference type="Pfam" id="PF00691">
    <property type="entry name" value="OmpA"/>
    <property type="match status" value="1"/>
</dbReference>
<comment type="similarity">
    <text evidence="2">Belongs to the MotB family.</text>
</comment>
<dbReference type="Pfam" id="PF13677">
    <property type="entry name" value="MotB_plug"/>
    <property type="match status" value="1"/>
</dbReference>
<feature type="transmembrane region" description="Helical" evidence="9">
    <location>
        <begin position="34"/>
        <end position="53"/>
    </location>
</feature>
<accession>A0ABY5MFL4</accession>
<evidence type="ECO:0000313" key="11">
    <source>
        <dbReference type="EMBL" id="UUP16820.1"/>
    </source>
</evidence>
<dbReference type="PROSITE" id="PS51123">
    <property type="entry name" value="OMPA_2"/>
    <property type="match status" value="1"/>
</dbReference>
<evidence type="ECO:0000256" key="2">
    <source>
        <dbReference type="ARBA" id="ARBA00008914"/>
    </source>
</evidence>
<feature type="compositionally biased region" description="Basic and acidic residues" evidence="8">
    <location>
        <begin position="205"/>
        <end position="219"/>
    </location>
</feature>
<keyword evidence="12" id="KW-1185">Reference proteome</keyword>
<dbReference type="InterPro" id="IPR006665">
    <property type="entry name" value="OmpA-like"/>
</dbReference>
<dbReference type="Gene3D" id="3.30.1330.60">
    <property type="entry name" value="OmpA-like domain"/>
    <property type="match status" value="1"/>
</dbReference>
<keyword evidence="4 9" id="KW-0812">Transmembrane</keyword>
<evidence type="ECO:0000313" key="12">
    <source>
        <dbReference type="Proteomes" id="UP001342418"/>
    </source>
</evidence>
<feature type="compositionally biased region" description="Polar residues" evidence="8">
    <location>
        <begin position="113"/>
        <end position="125"/>
    </location>
</feature>
<dbReference type="EMBL" id="CP030941">
    <property type="protein sequence ID" value="UUP16820.1"/>
    <property type="molecule type" value="Genomic_DNA"/>
</dbReference>
<evidence type="ECO:0000256" key="5">
    <source>
        <dbReference type="ARBA" id="ARBA00022989"/>
    </source>
</evidence>
<dbReference type="SUPFAM" id="SSF103088">
    <property type="entry name" value="OmpA-like"/>
    <property type="match status" value="1"/>
</dbReference>
<dbReference type="InterPro" id="IPR036737">
    <property type="entry name" value="OmpA-like_sf"/>
</dbReference>
<sequence>MSMDETQDRRPEIIIVRRNNDDEDEGHHGGVWKIAFADFMTAMMCFFLVMWLINAANEQTRAALASYFNPVKLIDRNTNRKGLEEIGQGPQTSTSESNAEKSTDAPAGENDKTSGPSTFKNSTDLSDTRKYSDENFFSNPYAVLAEIASETGTMQNISAKGEGGAQLAGPSSGASGGEAYRDPFAPDFWSQQVVTPRIGVEGDPDEARDQPSGADERAAETGPHQLASQGEAEPASGGPAQTRAEEIEAGERAALAPVPELEPLREIPAPVEPAADAEPDPASAETQQAERTRDTAERVRAELSRALAGEGLEASVTVSAGREGVMISVTDDMRHGMFSIGSAVPGRELVQAMEKIGAILADKPGAIRVHGHTDARPFAGGSYDNWRLSTARAHAAQYMLVHGGLEESRISEVAGFADRRLKIAEDPFAAANRRIDILLEVPQ</sequence>
<feature type="compositionally biased region" description="Low complexity" evidence="8">
    <location>
        <begin position="272"/>
        <end position="282"/>
    </location>
</feature>
<evidence type="ECO:0000256" key="3">
    <source>
        <dbReference type="ARBA" id="ARBA00022475"/>
    </source>
</evidence>
<comment type="subcellular location">
    <subcellularLocation>
        <location evidence="1">Cell membrane</location>
        <topology evidence="1">Single-pass membrane protein</topology>
    </subcellularLocation>
</comment>
<feature type="region of interest" description="Disordered" evidence="8">
    <location>
        <begin position="81"/>
        <end position="126"/>
    </location>
</feature>
<protein>
    <submittedName>
        <fullName evidence="11">Chemotaxis protein LafU</fullName>
    </submittedName>
</protein>
<evidence type="ECO:0000256" key="6">
    <source>
        <dbReference type="ARBA" id="ARBA00023136"/>
    </source>
</evidence>
<evidence type="ECO:0000256" key="4">
    <source>
        <dbReference type="ARBA" id="ARBA00022692"/>
    </source>
</evidence>
<dbReference type="PANTHER" id="PTHR30329:SF21">
    <property type="entry name" value="LIPOPROTEIN YIAD-RELATED"/>
    <property type="match status" value="1"/>
</dbReference>
<dbReference type="InterPro" id="IPR025713">
    <property type="entry name" value="MotB-like_N_dom"/>
</dbReference>
<dbReference type="InterPro" id="IPR050330">
    <property type="entry name" value="Bact_OuterMem_StrucFunc"/>
</dbReference>
<dbReference type="CDD" id="cd07185">
    <property type="entry name" value="OmpA_C-like"/>
    <property type="match status" value="1"/>
</dbReference>
<feature type="region of interest" description="Disordered" evidence="8">
    <location>
        <begin position="199"/>
        <end position="246"/>
    </location>
</feature>
<dbReference type="PANTHER" id="PTHR30329">
    <property type="entry name" value="STATOR ELEMENT OF FLAGELLAR MOTOR COMPLEX"/>
    <property type="match status" value="1"/>
</dbReference>
<keyword evidence="6 7" id="KW-0472">Membrane</keyword>
<keyword evidence="5 9" id="KW-1133">Transmembrane helix</keyword>
<dbReference type="RefSeq" id="WP_422392355.1">
    <property type="nucleotide sequence ID" value="NZ_CP030941.1"/>
</dbReference>